<dbReference type="SUPFAM" id="SSF52540">
    <property type="entry name" value="P-loop containing nucleoside triphosphate hydrolases"/>
    <property type="match status" value="1"/>
</dbReference>
<evidence type="ECO:0000256" key="3">
    <source>
        <dbReference type="PROSITE-ProRule" id="PRU00221"/>
    </source>
</evidence>
<dbReference type="STRING" id="1108050.A0A0B7F3Z6"/>
<feature type="compositionally biased region" description="Basic residues" evidence="4">
    <location>
        <begin position="1535"/>
        <end position="1547"/>
    </location>
</feature>
<protein>
    <submittedName>
        <fullName evidence="6">Vegetative incompatibility protein HET-E-1</fullName>
    </submittedName>
</protein>
<feature type="repeat" description="WD" evidence="3">
    <location>
        <begin position="1142"/>
        <end position="1183"/>
    </location>
</feature>
<dbReference type="InterPro" id="IPR019775">
    <property type="entry name" value="WD40_repeat_CS"/>
</dbReference>
<name>A0A0B7F3Z6_THACB</name>
<dbReference type="InterPro" id="IPR007111">
    <property type="entry name" value="NACHT_NTPase"/>
</dbReference>
<feature type="repeat" description="WD" evidence="3">
    <location>
        <begin position="1011"/>
        <end position="1052"/>
    </location>
</feature>
<feature type="compositionally biased region" description="Polar residues" evidence="4">
    <location>
        <begin position="46"/>
        <end position="75"/>
    </location>
</feature>
<evidence type="ECO:0000313" key="6">
    <source>
        <dbReference type="EMBL" id="CEL52791.1"/>
    </source>
</evidence>
<accession>A0A0B7F3Z6</accession>
<dbReference type="InterPro" id="IPR056884">
    <property type="entry name" value="NPHP3-like_N"/>
</dbReference>
<dbReference type="PROSITE" id="PS50837">
    <property type="entry name" value="NACHT"/>
    <property type="match status" value="1"/>
</dbReference>
<evidence type="ECO:0000256" key="1">
    <source>
        <dbReference type="ARBA" id="ARBA00022574"/>
    </source>
</evidence>
<dbReference type="InterPro" id="IPR020472">
    <property type="entry name" value="WD40_PAC1"/>
</dbReference>
<keyword evidence="1 3" id="KW-0853">WD repeat</keyword>
<feature type="region of interest" description="Disordered" evidence="4">
    <location>
        <begin position="1515"/>
        <end position="1547"/>
    </location>
</feature>
<feature type="repeat" description="WD" evidence="3">
    <location>
        <begin position="968"/>
        <end position="1009"/>
    </location>
</feature>
<dbReference type="InterPro" id="IPR015943">
    <property type="entry name" value="WD40/YVTN_repeat-like_dom_sf"/>
</dbReference>
<reference evidence="6 7" key="1">
    <citation type="submission" date="2014-11" db="EMBL/GenBank/DDBJ databases">
        <authorList>
            <person name="Wibberg Daniel"/>
        </authorList>
    </citation>
    <scope>NUCLEOTIDE SEQUENCE [LARGE SCALE GENOMIC DNA]</scope>
    <source>
        <strain evidence="6">Rhizoctonia solani AG1-IB 7/3/14</strain>
    </source>
</reference>
<sequence>MSIRKVISRLGSAPRKKPRIGEQEASPSISTPGSRASSVPLPESVGHSSGSSTPTQQDAPMSISGPSTLVDSTPSNISGARARIRTLLAALESSAGAFPPLASAIESLTTCFDVLELIGEKRASKEHDEYEQLRLGLEEILSDLADHYCTKRLKGARMTKSVQLICRHVVSNLPRMTTLKSNTATSKQNHIKRLTLNTNLEVLDAVTEQAVEARLARMSPSMSATYNSAESADVQRRSCTPGTREPQIKSLLEWARAPGTGRTYWMNGMAGTGKTTITHSVCTKLDRASQLGASFFCSRTIPECRQVKYIIPSISYQLARFSHGFRAELVKALELNPDVCSKAPKIQYEKLIVGPLTAAQDYLPTFIVVIDALDECENDNAVGQILDLLLSSPAKLPVRYLVSSRPEPEIYDRMMARADREARLVLHNLDSTSVKADIETYLRRELEGIPLTVAQWSAVLSRCGVLFIYASTACRFITQAYKTDTLEKAVSAITDSAFLPMKHKNPIDGLYLTILNAAFEKSEMSEENVATMRDILETVVCAIKPMKPEAIAGLLNLNSVKQVYALLQPLRSVLNIPETAGVVTTLHASFPDFLLSPRRSLRFHCSSPSRHTTMSLACVKTIVEATPNFNICELPSSYIGDNQVDNLDARVDQSISPELMYGCRYWAAHLRLGEHRPELMEHVGRFFSCRLLLWMEVMNLAKYMRYGTTVIQDAEKWCTEHKAPEDLIALAHDASQFVSVFANHPVSQSTPHIYVSMLPFWPRSRPISAAYMPRASGLVRPTGTAIDRRQLALIATWKVSTRNVKSMSLTADGGRLVVPSENSIEVYDTTTGESVLSLTDERAKRVDYVAVSPDGTIVVFSRQDDAAYIWDMKNGGTVTKLLPDDISGIISIAFSFDGSRVACGLKNGDVYIHWPKQVGGTVVRLAGHTGYVRSAIFSASGLHLASGSDDKTVRVWNVRTGQSVGEPFEGHTGYVWSVSYSDDGSRLASASDDSTVRVWDPQTGQTMLGPLTGHSSYVSSVSFSPGGAFIASGSYDHTIRVYDAHTGHTVLGPLHGHTSPVSWVKYSPDGTRLYSCSWDGTVRTWNVQDRGTSDALSTASGVSTAILSVRYSHSGRHVVSGSLDGTVHVWDVRTGELVRGPLRGHEKEVWSVDYSPDDQYIASGSSDSTLRLWDATTGNDIHGTMRGHSKDVNCVRFSADGSALVSGSDDGTVRMWDVRTGQQTKQLLEGNSGILSVGMSSDGRRVVCGSRDGRIRVVDAHTGDTLVGPIQAHTGWVRSVEMWADGMRFVSGSDDSSVRIWDGLTGKQAAVCGDDDWSHSGEVLSVCVSPNGLYVASGSYDRTVCVWDGQNGKRILGPLRGQSSWVRGVQFSPDGSHVVSCSSDGAIRFWDVSSIGGGVQEHGVTRAATAEEAKKNSNGIPALDVGSIDEDGWMVDSHGRRLLWVPSDLRQYLSLPPTSSVLGALAFVSDKVRGGFWWRVVDLQGTRGDECMVGFLFPNEGEALTMYKKFEKRNKLSTGGKAKAQPAIPSTPTRSKTKSKKGKSTIH</sequence>
<evidence type="ECO:0000256" key="4">
    <source>
        <dbReference type="SAM" id="MobiDB-lite"/>
    </source>
</evidence>
<dbReference type="PRINTS" id="PR00320">
    <property type="entry name" value="GPROTEINBRPT"/>
</dbReference>
<dbReference type="CDD" id="cd00200">
    <property type="entry name" value="WD40"/>
    <property type="match status" value="2"/>
</dbReference>
<evidence type="ECO:0000256" key="2">
    <source>
        <dbReference type="ARBA" id="ARBA00022737"/>
    </source>
</evidence>
<feature type="compositionally biased region" description="Polar residues" evidence="4">
    <location>
        <begin position="25"/>
        <end position="37"/>
    </location>
</feature>
<dbReference type="PROSITE" id="PS50082">
    <property type="entry name" value="WD_REPEATS_2"/>
    <property type="match status" value="11"/>
</dbReference>
<dbReference type="Pfam" id="PF00400">
    <property type="entry name" value="WD40"/>
    <property type="match status" value="11"/>
</dbReference>
<feature type="repeat" description="WD" evidence="3">
    <location>
        <begin position="1359"/>
        <end position="1394"/>
    </location>
</feature>
<evidence type="ECO:0000259" key="5">
    <source>
        <dbReference type="PROSITE" id="PS50837"/>
    </source>
</evidence>
<keyword evidence="2" id="KW-0677">Repeat</keyword>
<dbReference type="PROSITE" id="PS50294">
    <property type="entry name" value="WD_REPEATS_REGION"/>
    <property type="match status" value="10"/>
</dbReference>
<dbReference type="InterPro" id="IPR036322">
    <property type="entry name" value="WD40_repeat_dom_sf"/>
</dbReference>
<dbReference type="Gene3D" id="3.40.50.300">
    <property type="entry name" value="P-loop containing nucleotide triphosphate hydrolases"/>
    <property type="match status" value="1"/>
</dbReference>
<feature type="repeat" description="WD" evidence="3">
    <location>
        <begin position="1054"/>
        <end position="1095"/>
    </location>
</feature>
<feature type="repeat" description="WD" evidence="3">
    <location>
        <begin position="1316"/>
        <end position="1357"/>
    </location>
</feature>
<feature type="region of interest" description="Disordered" evidence="4">
    <location>
        <begin position="1"/>
        <end position="75"/>
    </location>
</feature>
<evidence type="ECO:0000313" key="7">
    <source>
        <dbReference type="Proteomes" id="UP000059188"/>
    </source>
</evidence>
<dbReference type="Proteomes" id="UP000059188">
    <property type="component" value="Unassembled WGS sequence"/>
</dbReference>
<feature type="repeat" description="WD" evidence="3">
    <location>
        <begin position="1185"/>
        <end position="1226"/>
    </location>
</feature>
<dbReference type="PANTHER" id="PTHR22847:SF637">
    <property type="entry name" value="WD REPEAT DOMAIN 5B"/>
    <property type="match status" value="1"/>
</dbReference>
<feature type="repeat" description="WD" evidence="3">
    <location>
        <begin position="1270"/>
        <end position="1311"/>
    </location>
</feature>
<dbReference type="Pfam" id="PF24883">
    <property type="entry name" value="NPHP3_N"/>
    <property type="match status" value="1"/>
</dbReference>
<feature type="repeat" description="WD" evidence="3">
    <location>
        <begin position="925"/>
        <end position="966"/>
    </location>
</feature>
<dbReference type="InterPro" id="IPR001680">
    <property type="entry name" value="WD40_rpt"/>
</dbReference>
<dbReference type="EMBL" id="LN679202">
    <property type="protein sequence ID" value="CEL52791.1"/>
    <property type="molecule type" value="Genomic_DNA"/>
</dbReference>
<dbReference type="PROSITE" id="PS00678">
    <property type="entry name" value="WD_REPEATS_1"/>
    <property type="match status" value="6"/>
</dbReference>
<dbReference type="PANTHER" id="PTHR22847">
    <property type="entry name" value="WD40 REPEAT PROTEIN"/>
    <property type="match status" value="1"/>
</dbReference>
<organism evidence="6 7">
    <name type="scientific">Thanatephorus cucumeris (strain AG1-IB / isolate 7/3/14)</name>
    <name type="common">Lettuce bottom rot fungus</name>
    <name type="synonym">Rhizoctonia solani</name>
    <dbReference type="NCBI Taxonomy" id="1108050"/>
    <lineage>
        <taxon>Eukaryota</taxon>
        <taxon>Fungi</taxon>
        <taxon>Dikarya</taxon>
        <taxon>Basidiomycota</taxon>
        <taxon>Agaricomycotina</taxon>
        <taxon>Agaricomycetes</taxon>
        <taxon>Cantharellales</taxon>
        <taxon>Ceratobasidiaceae</taxon>
        <taxon>Rhizoctonia</taxon>
        <taxon>Rhizoctonia solani AG-1</taxon>
    </lineage>
</organism>
<dbReference type="SMART" id="SM00320">
    <property type="entry name" value="WD40"/>
    <property type="match status" value="14"/>
</dbReference>
<feature type="domain" description="NACHT" evidence="5">
    <location>
        <begin position="262"/>
        <end position="406"/>
    </location>
</feature>
<feature type="repeat" description="WD" evidence="3">
    <location>
        <begin position="1099"/>
        <end position="1140"/>
    </location>
</feature>
<dbReference type="Gene3D" id="2.130.10.10">
    <property type="entry name" value="YVTN repeat-like/Quinoprotein amine dehydrogenase"/>
    <property type="match status" value="6"/>
</dbReference>
<feature type="repeat" description="WD" evidence="3">
    <location>
        <begin position="839"/>
        <end position="880"/>
    </location>
</feature>
<gene>
    <name evidence="6" type="ORF">RSOLAG1IB_11135</name>
</gene>
<dbReference type="InterPro" id="IPR027417">
    <property type="entry name" value="P-loop_NTPase"/>
</dbReference>
<keyword evidence="7" id="KW-1185">Reference proteome</keyword>
<dbReference type="GO" id="GO:1990234">
    <property type="term" value="C:transferase complex"/>
    <property type="evidence" value="ECO:0007669"/>
    <property type="project" value="UniProtKB-ARBA"/>
</dbReference>
<proteinExistence type="predicted"/>
<dbReference type="SUPFAM" id="SSF50978">
    <property type="entry name" value="WD40 repeat-like"/>
    <property type="match status" value="2"/>
</dbReference>